<name>A0A6A6NSE0_9PEZI</name>
<dbReference type="InterPro" id="IPR034164">
    <property type="entry name" value="Pepsin-like_dom"/>
</dbReference>
<sequence length="614" mass="64038">MPRPGSSGEAATAPEDRPATRRRMELWRRRRPRRTSWLLGFLALAANDRRGPRPVAGQDVAVSNATEPVMVPASQYWDGVDGPWSTFDFLVGTPPQRVRLLPSLGGSSSWVVVPEGCPASLPESCPDDRGFTFDYTASSSWDEIGLFELSLYVESQLGLSGNAIYGFDSLTVGLQGAGGATAARQIVGGIGTPDFWIGAVGLDPTPMNFSDFNDPQPSFLESLVRDGVIPGRSFAYTAGARNRLPPVFGSLTLGGYDAARVDGPDSLVSFPFGADISYDLLVGVAAVTTDAAGVAQPDLLPDPIFAYIDALVPDIWLPETACDRFEAAFNLTYDDDAQLYLLDEATAATLSDLDPSVTFTLAATVDSPAASETVAITLPYSALALSVASPRVSNATTSATSADADSAAPYFPLRRAANDSQLVLGRAFLQHAYLVADYDRRNFSLAQAVFPAPGAAQSPVAILAPGAAAGNGTAADDDADDADGGLAAGAIAGIAVGAAAAAIAVAVVAALVLRRRRRRRRAAAEPAELHAGDERRRRRAAELQGGGRKAPAAAELEGAVGGKVEMDAEANRKVEMDAEGTGKVEMPAGGEGGWGRGAGQVFEMQGTEIHQLGV</sequence>
<keyword evidence="3" id="KW-1133">Transmembrane helix</keyword>
<evidence type="ECO:0000256" key="1">
    <source>
        <dbReference type="ARBA" id="ARBA00007447"/>
    </source>
</evidence>
<feature type="region of interest" description="Disordered" evidence="2">
    <location>
        <begin position="522"/>
        <end position="554"/>
    </location>
</feature>
<dbReference type="CDD" id="cd05471">
    <property type="entry name" value="pepsin_like"/>
    <property type="match status" value="1"/>
</dbReference>
<feature type="compositionally biased region" description="Basic and acidic residues" evidence="2">
    <location>
        <begin position="14"/>
        <end position="23"/>
    </location>
</feature>
<feature type="domain" description="Peptidase A1" evidence="4">
    <location>
        <begin position="85"/>
        <end position="446"/>
    </location>
</feature>
<accession>A0A6A6NSE0</accession>
<dbReference type="SUPFAM" id="SSF50630">
    <property type="entry name" value="Acid proteases"/>
    <property type="match status" value="1"/>
</dbReference>
<evidence type="ECO:0000313" key="5">
    <source>
        <dbReference type="EMBL" id="KAF2454342.1"/>
    </source>
</evidence>
<comment type="similarity">
    <text evidence="1">Belongs to the peptidase A1 family.</text>
</comment>
<dbReference type="OrthoDB" id="4074350at2759"/>
<gene>
    <name evidence="5" type="ORF">BDY21DRAFT_381601</name>
</gene>
<evidence type="ECO:0000259" key="4">
    <source>
        <dbReference type="PROSITE" id="PS51767"/>
    </source>
</evidence>
<keyword evidence="3" id="KW-0472">Membrane</keyword>
<dbReference type="InterPro" id="IPR001461">
    <property type="entry name" value="Aspartic_peptidase_A1"/>
</dbReference>
<feature type="transmembrane region" description="Helical" evidence="3">
    <location>
        <begin position="486"/>
        <end position="513"/>
    </location>
</feature>
<dbReference type="Proteomes" id="UP000799766">
    <property type="component" value="Unassembled WGS sequence"/>
</dbReference>
<dbReference type="Gene3D" id="2.40.70.10">
    <property type="entry name" value="Acid Proteases"/>
    <property type="match status" value="2"/>
</dbReference>
<evidence type="ECO:0000313" key="6">
    <source>
        <dbReference type="Proteomes" id="UP000799766"/>
    </source>
</evidence>
<evidence type="ECO:0000256" key="2">
    <source>
        <dbReference type="SAM" id="MobiDB-lite"/>
    </source>
</evidence>
<dbReference type="AlphaFoldDB" id="A0A6A6NSE0"/>
<dbReference type="PROSITE" id="PS51767">
    <property type="entry name" value="PEPTIDASE_A1"/>
    <property type="match status" value="1"/>
</dbReference>
<keyword evidence="3" id="KW-0812">Transmembrane</keyword>
<dbReference type="GO" id="GO:0006508">
    <property type="term" value="P:proteolysis"/>
    <property type="evidence" value="ECO:0007669"/>
    <property type="project" value="InterPro"/>
</dbReference>
<protein>
    <submittedName>
        <fullName evidence="5">Aspartic peptidase domain-containing protein</fullName>
    </submittedName>
</protein>
<dbReference type="InterPro" id="IPR021109">
    <property type="entry name" value="Peptidase_aspartic_dom_sf"/>
</dbReference>
<dbReference type="Pfam" id="PF00026">
    <property type="entry name" value="Asp"/>
    <property type="match status" value="1"/>
</dbReference>
<feature type="region of interest" description="Disordered" evidence="2">
    <location>
        <begin position="1"/>
        <end position="23"/>
    </location>
</feature>
<organism evidence="5 6">
    <name type="scientific">Lineolata rhizophorae</name>
    <dbReference type="NCBI Taxonomy" id="578093"/>
    <lineage>
        <taxon>Eukaryota</taxon>
        <taxon>Fungi</taxon>
        <taxon>Dikarya</taxon>
        <taxon>Ascomycota</taxon>
        <taxon>Pezizomycotina</taxon>
        <taxon>Dothideomycetes</taxon>
        <taxon>Dothideomycetes incertae sedis</taxon>
        <taxon>Lineolatales</taxon>
        <taxon>Lineolataceae</taxon>
        <taxon>Lineolata</taxon>
    </lineage>
</organism>
<reference evidence="5" key="1">
    <citation type="journal article" date="2020" name="Stud. Mycol.">
        <title>101 Dothideomycetes genomes: a test case for predicting lifestyles and emergence of pathogens.</title>
        <authorList>
            <person name="Haridas S."/>
            <person name="Albert R."/>
            <person name="Binder M."/>
            <person name="Bloem J."/>
            <person name="Labutti K."/>
            <person name="Salamov A."/>
            <person name="Andreopoulos B."/>
            <person name="Baker S."/>
            <person name="Barry K."/>
            <person name="Bills G."/>
            <person name="Bluhm B."/>
            <person name="Cannon C."/>
            <person name="Castanera R."/>
            <person name="Culley D."/>
            <person name="Daum C."/>
            <person name="Ezra D."/>
            <person name="Gonzalez J."/>
            <person name="Henrissat B."/>
            <person name="Kuo A."/>
            <person name="Liang C."/>
            <person name="Lipzen A."/>
            <person name="Lutzoni F."/>
            <person name="Magnuson J."/>
            <person name="Mondo S."/>
            <person name="Nolan M."/>
            <person name="Ohm R."/>
            <person name="Pangilinan J."/>
            <person name="Park H.-J."/>
            <person name="Ramirez L."/>
            <person name="Alfaro M."/>
            <person name="Sun H."/>
            <person name="Tritt A."/>
            <person name="Yoshinaga Y."/>
            <person name="Zwiers L.-H."/>
            <person name="Turgeon B."/>
            <person name="Goodwin S."/>
            <person name="Spatafora J."/>
            <person name="Crous P."/>
            <person name="Grigoriev I."/>
        </authorList>
    </citation>
    <scope>NUCLEOTIDE SEQUENCE</scope>
    <source>
        <strain evidence="5">ATCC 16933</strain>
    </source>
</reference>
<proteinExistence type="inferred from homology"/>
<dbReference type="EMBL" id="MU001692">
    <property type="protein sequence ID" value="KAF2454342.1"/>
    <property type="molecule type" value="Genomic_DNA"/>
</dbReference>
<keyword evidence="6" id="KW-1185">Reference proteome</keyword>
<dbReference type="InterPro" id="IPR033121">
    <property type="entry name" value="PEPTIDASE_A1"/>
</dbReference>
<evidence type="ECO:0000256" key="3">
    <source>
        <dbReference type="SAM" id="Phobius"/>
    </source>
</evidence>
<dbReference type="PRINTS" id="PR00792">
    <property type="entry name" value="PEPSIN"/>
</dbReference>
<dbReference type="GO" id="GO:0004190">
    <property type="term" value="F:aspartic-type endopeptidase activity"/>
    <property type="evidence" value="ECO:0007669"/>
    <property type="project" value="InterPro"/>
</dbReference>